<protein>
    <recommendedName>
        <fullName evidence="2">Protein SHQ1 homolog</fullName>
    </recommendedName>
</protein>
<evidence type="ECO:0000259" key="3">
    <source>
        <dbReference type="Pfam" id="PF04925"/>
    </source>
</evidence>
<sequence>MFMHLVGGACNERQHGTDPNLTQNARAPKHIEFSEQDQQDMLELPRKEHLLDKGTKSMAFLGLADILYAWCYNHRITLGENSVESAWNVAKLSSTFSWLDLLGVGEGCKSHMLRSAKLKLNHLGT</sequence>
<dbReference type="GO" id="GO:0005654">
    <property type="term" value="C:nucleoplasm"/>
    <property type="evidence" value="ECO:0007669"/>
    <property type="project" value="TreeGrafter"/>
</dbReference>
<evidence type="ECO:0000313" key="4">
    <source>
        <dbReference type="EMBL" id="MPC36997.1"/>
    </source>
</evidence>
<dbReference type="InterPro" id="IPR007009">
    <property type="entry name" value="Shq1_C"/>
</dbReference>
<dbReference type="Pfam" id="PF04925">
    <property type="entry name" value="SHQ1"/>
    <property type="match status" value="1"/>
</dbReference>
<dbReference type="EMBL" id="VSRR010003654">
    <property type="protein sequence ID" value="MPC36997.1"/>
    <property type="molecule type" value="Genomic_DNA"/>
</dbReference>
<dbReference type="GO" id="GO:0005737">
    <property type="term" value="C:cytoplasm"/>
    <property type="evidence" value="ECO:0007669"/>
    <property type="project" value="TreeGrafter"/>
</dbReference>
<dbReference type="AlphaFoldDB" id="A0A5B7EUV6"/>
<comment type="caution">
    <text evidence="4">The sequence shown here is derived from an EMBL/GenBank/DDBJ whole genome shotgun (WGS) entry which is preliminary data.</text>
</comment>
<gene>
    <name evidence="4" type="primary">shq1_1</name>
    <name evidence="4" type="ORF">E2C01_030470</name>
</gene>
<name>A0A5B7EUV6_PORTR</name>
<evidence type="ECO:0000313" key="5">
    <source>
        <dbReference type="Proteomes" id="UP000324222"/>
    </source>
</evidence>
<evidence type="ECO:0000256" key="2">
    <source>
        <dbReference type="ARBA" id="ARBA00013750"/>
    </source>
</evidence>
<dbReference type="PANTHER" id="PTHR12967">
    <property type="entry name" value="PROTEIN SHQ1 HOMOLOG"/>
    <property type="match status" value="1"/>
</dbReference>
<reference evidence="4 5" key="1">
    <citation type="submission" date="2019-05" db="EMBL/GenBank/DDBJ databases">
        <title>Another draft genome of Portunus trituberculatus and its Hox gene families provides insights of decapod evolution.</title>
        <authorList>
            <person name="Jeong J.-H."/>
            <person name="Song I."/>
            <person name="Kim S."/>
            <person name="Choi T."/>
            <person name="Kim D."/>
            <person name="Ryu S."/>
            <person name="Kim W."/>
        </authorList>
    </citation>
    <scope>NUCLEOTIDE SEQUENCE [LARGE SCALE GENOMIC DNA]</scope>
    <source>
        <tissue evidence="4">Muscle</tissue>
    </source>
</reference>
<dbReference type="Proteomes" id="UP000324222">
    <property type="component" value="Unassembled WGS sequence"/>
</dbReference>
<evidence type="ECO:0000256" key="1">
    <source>
        <dbReference type="ARBA" id="ARBA00005607"/>
    </source>
</evidence>
<proteinExistence type="inferred from homology"/>
<organism evidence="4 5">
    <name type="scientific">Portunus trituberculatus</name>
    <name type="common">Swimming crab</name>
    <name type="synonym">Neptunus trituberculatus</name>
    <dbReference type="NCBI Taxonomy" id="210409"/>
    <lineage>
        <taxon>Eukaryota</taxon>
        <taxon>Metazoa</taxon>
        <taxon>Ecdysozoa</taxon>
        <taxon>Arthropoda</taxon>
        <taxon>Crustacea</taxon>
        <taxon>Multicrustacea</taxon>
        <taxon>Malacostraca</taxon>
        <taxon>Eumalacostraca</taxon>
        <taxon>Eucarida</taxon>
        <taxon>Decapoda</taxon>
        <taxon>Pleocyemata</taxon>
        <taxon>Brachyura</taxon>
        <taxon>Eubrachyura</taxon>
        <taxon>Portunoidea</taxon>
        <taxon>Portunidae</taxon>
        <taxon>Portuninae</taxon>
        <taxon>Portunus</taxon>
    </lineage>
</organism>
<dbReference type="InterPro" id="IPR039742">
    <property type="entry name" value="Shq1"/>
</dbReference>
<dbReference type="GO" id="GO:0000493">
    <property type="term" value="P:box H/ACA snoRNP assembly"/>
    <property type="evidence" value="ECO:0007669"/>
    <property type="project" value="InterPro"/>
</dbReference>
<comment type="similarity">
    <text evidence="1">Belongs to the SHQ1 family.</text>
</comment>
<feature type="domain" description="Shq1 C-terminal" evidence="3">
    <location>
        <begin position="24"/>
        <end position="109"/>
    </location>
</feature>
<dbReference type="GO" id="GO:0051082">
    <property type="term" value="F:unfolded protein binding"/>
    <property type="evidence" value="ECO:0007669"/>
    <property type="project" value="TreeGrafter"/>
</dbReference>
<dbReference type="PANTHER" id="PTHR12967:SF0">
    <property type="entry name" value="PROTEIN SHQ1 HOMOLOG"/>
    <property type="match status" value="1"/>
</dbReference>
<dbReference type="OrthoDB" id="73639at2759"/>
<keyword evidence="5" id="KW-1185">Reference proteome</keyword>
<accession>A0A5B7EUV6</accession>